<reference evidence="1" key="2">
    <citation type="journal article" date="2015" name="Data Brief">
        <title>Shoot transcriptome of the giant reed, Arundo donax.</title>
        <authorList>
            <person name="Barrero R.A."/>
            <person name="Guerrero F.D."/>
            <person name="Moolhuijzen P."/>
            <person name="Goolsby J.A."/>
            <person name="Tidwell J."/>
            <person name="Bellgard S.E."/>
            <person name="Bellgard M.I."/>
        </authorList>
    </citation>
    <scope>NUCLEOTIDE SEQUENCE</scope>
    <source>
        <tissue evidence="1">Shoot tissue taken approximately 20 cm above the soil surface</tissue>
    </source>
</reference>
<accession>A0A0A9H602</accession>
<dbReference type="AlphaFoldDB" id="A0A0A9H602"/>
<proteinExistence type="predicted"/>
<name>A0A0A9H602_ARUDO</name>
<evidence type="ECO:0000313" key="1">
    <source>
        <dbReference type="EMBL" id="JAE31229.1"/>
    </source>
</evidence>
<sequence length="74" mass="8211">MAFSEHDGDVRDGSSLLVWSLESIVSTAVGLSVEVSLFSVGSDGQISYYRNRTTENTVVDMAQRRPRERTPFSI</sequence>
<organism evidence="1">
    <name type="scientific">Arundo donax</name>
    <name type="common">Giant reed</name>
    <name type="synonym">Donax arundinaceus</name>
    <dbReference type="NCBI Taxonomy" id="35708"/>
    <lineage>
        <taxon>Eukaryota</taxon>
        <taxon>Viridiplantae</taxon>
        <taxon>Streptophyta</taxon>
        <taxon>Embryophyta</taxon>
        <taxon>Tracheophyta</taxon>
        <taxon>Spermatophyta</taxon>
        <taxon>Magnoliopsida</taxon>
        <taxon>Liliopsida</taxon>
        <taxon>Poales</taxon>
        <taxon>Poaceae</taxon>
        <taxon>PACMAD clade</taxon>
        <taxon>Arundinoideae</taxon>
        <taxon>Arundineae</taxon>
        <taxon>Arundo</taxon>
    </lineage>
</organism>
<protein>
    <submittedName>
        <fullName evidence="1">Uncharacterized protein</fullName>
    </submittedName>
</protein>
<reference evidence="1" key="1">
    <citation type="submission" date="2014-09" db="EMBL/GenBank/DDBJ databases">
        <authorList>
            <person name="Magalhaes I.L.F."/>
            <person name="Oliveira U."/>
            <person name="Santos F.R."/>
            <person name="Vidigal T.H.D.A."/>
            <person name="Brescovit A.D."/>
            <person name="Santos A.J."/>
        </authorList>
    </citation>
    <scope>NUCLEOTIDE SEQUENCE</scope>
    <source>
        <tissue evidence="1">Shoot tissue taken approximately 20 cm above the soil surface</tissue>
    </source>
</reference>
<dbReference type="EMBL" id="GBRH01166667">
    <property type="protein sequence ID" value="JAE31229.1"/>
    <property type="molecule type" value="Transcribed_RNA"/>
</dbReference>